<organism evidence="2 3">
    <name type="scientific">Dorcoceras hygrometricum</name>
    <dbReference type="NCBI Taxonomy" id="472368"/>
    <lineage>
        <taxon>Eukaryota</taxon>
        <taxon>Viridiplantae</taxon>
        <taxon>Streptophyta</taxon>
        <taxon>Embryophyta</taxon>
        <taxon>Tracheophyta</taxon>
        <taxon>Spermatophyta</taxon>
        <taxon>Magnoliopsida</taxon>
        <taxon>eudicotyledons</taxon>
        <taxon>Gunneridae</taxon>
        <taxon>Pentapetalae</taxon>
        <taxon>asterids</taxon>
        <taxon>lamiids</taxon>
        <taxon>Lamiales</taxon>
        <taxon>Gesneriaceae</taxon>
        <taxon>Didymocarpoideae</taxon>
        <taxon>Trichosporeae</taxon>
        <taxon>Loxocarpinae</taxon>
        <taxon>Dorcoceras</taxon>
    </lineage>
</organism>
<gene>
    <name evidence="2" type="ORF">F511_01456</name>
</gene>
<reference evidence="2 3" key="1">
    <citation type="journal article" date="2015" name="Proc. Natl. Acad. Sci. U.S.A.">
        <title>The resurrection genome of Boea hygrometrica: A blueprint for survival of dehydration.</title>
        <authorList>
            <person name="Xiao L."/>
            <person name="Yang G."/>
            <person name="Zhang L."/>
            <person name="Yang X."/>
            <person name="Zhao S."/>
            <person name="Ji Z."/>
            <person name="Zhou Q."/>
            <person name="Hu M."/>
            <person name="Wang Y."/>
            <person name="Chen M."/>
            <person name="Xu Y."/>
            <person name="Jin H."/>
            <person name="Xiao X."/>
            <person name="Hu G."/>
            <person name="Bao F."/>
            <person name="Hu Y."/>
            <person name="Wan P."/>
            <person name="Li L."/>
            <person name="Deng X."/>
            <person name="Kuang T."/>
            <person name="Xiang C."/>
            <person name="Zhu J.K."/>
            <person name="Oliver M.J."/>
            <person name="He Y."/>
        </authorList>
    </citation>
    <scope>NUCLEOTIDE SEQUENCE [LARGE SCALE GENOMIC DNA]</scope>
    <source>
        <strain evidence="3">cv. XS01</strain>
    </source>
</reference>
<evidence type="ECO:0000256" key="1">
    <source>
        <dbReference type="SAM" id="MobiDB-lite"/>
    </source>
</evidence>
<dbReference type="EMBL" id="KV006337">
    <property type="protein sequence ID" value="KZV32945.1"/>
    <property type="molecule type" value="Genomic_DNA"/>
</dbReference>
<protein>
    <submittedName>
        <fullName evidence="2">Uncharacterized protein</fullName>
    </submittedName>
</protein>
<accession>A0A2Z7BFQ1</accession>
<keyword evidence="3" id="KW-1185">Reference proteome</keyword>
<evidence type="ECO:0000313" key="2">
    <source>
        <dbReference type="EMBL" id="KZV32945.1"/>
    </source>
</evidence>
<dbReference type="PANTHER" id="PTHR33264:SF6">
    <property type="entry name" value="OS01G0638800 PROTEIN"/>
    <property type="match status" value="1"/>
</dbReference>
<dbReference type="PANTHER" id="PTHR33264">
    <property type="entry name" value="EXPRESSED PROTEIN"/>
    <property type="match status" value="1"/>
</dbReference>
<dbReference type="AlphaFoldDB" id="A0A2Z7BFQ1"/>
<proteinExistence type="predicted"/>
<evidence type="ECO:0000313" key="3">
    <source>
        <dbReference type="Proteomes" id="UP000250235"/>
    </source>
</evidence>
<sequence length="163" mass="18017">MGDRKPSTGPSSTRGVAKQNHHRRHGILEEVDRGDSIACTGKSCQSCTAGAIADCVAVCCCPCAVVNLLALAFVKLPWAVARRCVRRLKMKRNKRRIVEDERKWFQGDMDGILRKTMVPVEEEVRAGLEVEEEIWYEVGHLGFGRVSFTGVSNSNDEANLGTL</sequence>
<feature type="region of interest" description="Disordered" evidence="1">
    <location>
        <begin position="1"/>
        <end position="25"/>
    </location>
</feature>
<name>A0A2Z7BFQ1_9LAMI</name>
<dbReference type="Proteomes" id="UP000250235">
    <property type="component" value="Unassembled WGS sequence"/>
</dbReference>
<dbReference type="OrthoDB" id="689054at2759"/>